<evidence type="ECO:0000256" key="1">
    <source>
        <dbReference type="SAM" id="MobiDB-lite"/>
    </source>
</evidence>
<organism evidence="2 3">
    <name type="scientific">Epilithonimonas hungarica</name>
    <dbReference type="NCBI Taxonomy" id="454006"/>
    <lineage>
        <taxon>Bacteria</taxon>
        <taxon>Pseudomonadati</taxon>
        <taxon>Bacteroidota</taxon>
        <taxon>Flavobacteriia</taxon>
        <taxon>Flavobacteriales</taxon>
        <taxon>Weeksellaceae</taxon>
        <taxon>Chryseobacterium group</taxon>
        <taxon>Epilithonimonas</taxon>
    </lineage>
</organism>
<evidence type="ECO:0000313" key="2">
    <source>
        <dbReference type="EMBL" id="SDE98525.1"/>
    </source>
</evidence>
<protein>
    <submittedName>
        <fullName evidence="2">Uncharacterized protein</fullName>
    </submittedName>
</protein>
<proteinExistence type="predicted"/>
<feature type="compositionally biased region" description="Basic and acidic residues" evidence="1">
    <location>
        <begin position="305"/>
        <end position="318"/>
    </location>
</feature>
<evidence type="ECO:0000313" key="3">
    <source>
        <dbReference type="Proteomes" id="UP000199203"/>
    </source>
</evidence>
<accession>A0A1G7HDM3</accession>
<feature type="compositionally biased region" description="Low complexity" evidence="1">
    <location>
        <begin position="244"/>
        <end position="257"/>
    </location>
</feature>
<feature type="compositionally biased region" description="Polar residues" evidence="1">
    <location>
        <begin position="258"/>
        <end position="271"/>
    </location>
</feature>
<dbReference type="STRING" id="454006.SAMN05421825_0765"/>
<keyword evidence="3" id="KW-1185">Reference proteome</keyword>
<dbReference type="AlphaFoldDB" id="A0A1G7HDM3"/>
<feature type="compositionally biased region" description="Polar residues" evidence="1">
    <location>
        <begin position="208"/>
        <end position="233"/>
    </location>
</feature>
<name>A0A1G7HDM3_9FLAO</name>
<dbReference type="Proteomes" id="UP000199203">
    <property type="component" value="Unassembled WGS sequence"/>
</dbReference>
<feature type="region of interest" description="Disordered" evidence="1">
    <location>
        <begin position="208"/>
        <end position="340"/>
    </location>
</feature>
<reference evidence="3" key="1">
    <citation type="submission" date="2016-10" db="EMBL/GenBank/DDBJ databases">
        <authorList>
            <person name="Varghese N."/>
            <person name="Submissions S."/>
        </authorList>
    </citation>
    <scope>NUCLEOTIDE SEQUENCE [LARGE SCALE GENOMIC DNA]</scope>
    <source>
        <strain evidence="3">DSM 19684</strain>
    </source>
</reference>
<gene>
    <name evidence="2" type="ORF">SAMN05421825_0765</name>
</gene>
<dbReference type="EMBL" id="FNBH01000001">
    <property type="protein sequence ID" value="SDE98525.1"/>
    <property type="molecule type" value="Genomic_DNA"/>
</dbReference>
<sequence length="340" mass="40399">MKSMIHEYQNKNILTMSKKIFLTLAIIFGGLVSAQDYYDTYPTDYNGYEYYDDSYDYPDDYYYNYPTDYYPDQYYQGYYNDYRNAVFSVNWDQFFVQYRLSPFQINQIMILNNRFASYAAWNSYYRWNPDRWYYDRFYALQNILGPRIFVVYQNVYFRGASPFVYYRNRCVNFYARRYPVRPVYRNVNINIYKVNRGNFREGFRENVRNQGMINPTRNNGIRNDNPRSGSNGNNWGGIRSSESNGIRNNQNGGIRTNENNGIRNSAGTRDNNFGGIRSGSNSDNVRNQPSPNIRNQGGIRQNQNSERKIENRSNERPNQRNSAPKSDNRNRGSGMRFTSR</sequence>
<feature type="compositionally biased region" description="Polar residues" evidence="1">
    <location>
        <begin position="278"/>
        <end position="304"/>
    </location>
</feature>